<feature type="compositionally biased region" description="Gly residues" evidence="9">
    <location>
        <begin position="417"/>
        <end position="431"/>
    </location>
</feature>
<dbReference type="RefSeq" id="XP_066722029.1">
    <property type="nucleotide sequence ID" value="XM_066853888.1"/>
</dbReference>
<reference evidence="11 12" key="1">
    <citation type="submission" date="2023-01" db="EMBL/GenBank/DDBJ databases">
        <title>Analysis of 21 Apiospora genomes using comparative genomics revels a genus with tremendous synthesis potential of carbohydrate active enzymes and secondary metabolites.</title>
        <authorList>
            <person name="Sorensen T."/>
        </authorList>
    </citation>
    <scope>NUCLEOTIDE SEQUENCE [LARGE SCALE GENOMIC DNA]</scope>
    <source>
        <strain evidence="11 12">CBS 135458</strain>
    </source>
</reference>
<evidence type="ECO:0000256" key="4">
    <source>
        <dbReference type="ARBA" id="ARBA00022729"/>
    </source>
</evidence>
<dbReference type="Gene3D" id="1.50.10.20">
    <property type="match status" value="1"/>
</dbReference>
<keyword evidence="12" id="KW-1185">Reference proteome</keyword>
<evidence type="ECO:0000256" key="1">
    <source>
        <dbReference type="ARBA" id="ARBA00001452"/>
    </source>
</evidence>
<evidence type="ECO:0000256" key="7">
    <source>
        <dbReference type="ARBA" id="ARBA00023295"/>
    </source>
</evidence>
<evidence type="ECO:0000313" key="12">
    <source>
        <dbReference type="Proteomes" id="UP001480595"/>
    </source>
</evidence>
<comment type="catalytic activity">
    <reaction evidence="1 8">
        <text>Random hydrolysis of (1-&gt;6)-alpha-D-mannosidic linkages in unbranched (1-&gt;6)-mannans.</text>
        <dbReference type="EC" id="3.2.1.101"/>
    </reaction>
</comment>
<sequence>MVRPLNSILGRVLLSVPAVLAAIEVDVNNEDSIKKAAALVAEDLMSFYEGDKPGEVPGILPGPPPNGDYYWGSGGFLWNTLIDYGNATGDIKYVDSIVKGLGWQVGQNHDFMPTNWTVGMGNDEQAIWASAALTAANSGLPGPPSVESGWLSVAQNVLAEQPLRRINNGTCEGALRWQLFPSSNGYGYIQTTSNAAFFALAAGMAQETKNDTLAKQAASSYDVMAKIGLIDDKFNVFDGTQAANECNPKTVNRLQFSSNPGLLLTGAAYMLQQTNNDETWKKRVDGLLDHTLETFFPDGVAFEVACEMPGSGYTCNVDMEQYKGMLHRSLGQTMRLAPHTKDKILPVLRTSAVAAVKTCTGGKNQRLCSSLWVTGKGQTSEGNEAASKDGAAAQMGVLSALNSVLMANVIVKPATTGGSGSGGSADGGKGQGASDSSGGNKDTPGNMGASAAVSSTVLFGGLFFSAMTFF</sequence>
<comment type="caution">
    <text evidence="11">The sequence shown here is derived from an EMBL/GenBank/DDBJ whole genome shotgun (WGS) entry which is preliminary data.</text>
</comment>
<evidence type="ECO:0000256" key="2">
    <source>
        <dbReference type="ARBA" id="ARBA00009699"/>
    </source>
</evidence>
<dbReference type="InterPro" id="IPR005198">
    <property type="entry name" value="Glyco_hydro_76"/>
</dbReference>
<feature type="signal peptide" evidence="10">
    <location>
        <begin position="1"/>
        <end position="21"/>
    </location>
</feature>
<evidence type="ECO:0000256" key="3">
    <source>
        <dbReference type="ARBA" id="ARBA00012350"/>
    </source>
</evidence>
<dbReference type="Pfam" id="PF03663">
    <property type="entry name" value="Glyco_hydro_76"/>
    <property type="match status" value="1"/>
</dbReference>
<feature type="region of interest" description="Disordered" evidence="9">
    <location>
        <begin position="416"/>
        <end position="445"/>
    </location>
</feature>
<evidence type="ECO:0000256" key="5">
    <source>
        <dbReference type="ARBA" id="ARBA00022801"/>
    </source>
</evidence>
<keyword evidence="6" id="KW-0325">Glycoprotein</keyword>
<protein>
    <recommendedName>
        <fullName evidence="3 8">Mannan endo-1,6-alpha-mannosidase</fullName>
        <ecNumber evidence="3 8">3.2.1.101</ecNumber>
    </recommendedName>
</protein>
<evidence type="ECO:0000256" key="10">
    <source>
        <dbReference type="SAM" id="SignalP"/>
    </source>
</evidence>
<dbReference type="PIRSF" id="PIRSF016302">
    <property type="entry name" value="Man_a_manosd"/>
    <property type="match status" value="1"/>
</dbReference>
<dbReference type="EC" id="3.2.1.101" evidence="3 8"/>
<gene>
    <name evidence="11" type="ORF">PG994_002479</name>
</gene>
<dbReference type="GO" id="GO:0016787">
    <property type="term" value="F:hydrolase activity"/>
    <property type="evidence" value="ECO:0007669"/>
    <property type="project" value="UniProtKB-KW"/>
</dbReference>
<evidence type="ECO:0000256" key="6">
    <source>
        <dbReference type="ARBA" id="ARBA00023180"/>
    </source>
</evidence>
<keyword evidence="5 8" id="KW-0378">Hydrolase</keyword>
<keyword evidence="4 10" id="KW-0732">Signal</keyword>
<dbReference type="InterPro" id="IPR008928">
    <property type="entry name" value="6-hairpin_glycosidase_sf"/>
</dbReference>
<dbReference type="InterPro" id="IPR014480">
    <property type="entry name" value="Mannan-1_6-alpha_mannosidase"/>
</dbReference>
<dbReference type="SUPFAM" id="SSF48208">
    <property type="entry name" value="Six-hairpin glycosidases"/>
    <property type="match status" value="1"/>
</dbReference>
<proteinExistence type="inferred from homology"/>
<feature type="chain" id="PRO_5045948419" description="Mannan endo-1,6-alpha-mannosidase" evidence="10">
    <location>
        <begin position="22"/>
        <end position="470"/>
    </location>
</feature>
<evidence type="ECO:0000313" key="11">
    <source>
        <dbReference type="EMBL" id="KAK8087505.1"/>
    </source>
</evidence>
<evidence type="ECO:0000256" key="8">
    <source>
        <dbReference type="PIRNR" id="PIRNR016302"/>
    </source>
</evidence>
<comment type="similarity">
    <text evidence="2 8">Belongs to the glycosyl hydrolase 76 family.</text>
</comment>
<dbReference type="PANTHER" id="PTHR12145:SF36">
    <property type="entry name" value="MANNAN ENDO-1,6-ALPHA-MANNOSIDASE DCW1"/>
    <property type="match status" value="1"/>
</dbReference>
<dbReference type="Proteomes" id="UP001480595">
    <property type="component" value="Unassembled WGS sequence"/>
</dbReference>
<organism evidence="11 12">
    <name type="scientific">Apiospora phragmitis</name>
    <dbReference type="NCBI Taxonomy" id="2905665"/>
    <lineage>
        <taxon>Eukaryota</taxon>
        <taxon>Fungi</taxon>
        <taxon>Dikarya</taxon>
        <taxon>Ascomycota</taxon>
        <taxon>Pezizomycotina</taxon>
        <taxon>Sordariomycetes</taxon>
        <taxon>Xylariomycetidae</taxon>
        <taxon>Amphisphaeriales</taxon>
        <taxon>Apiosporaceae</taxon>
        <taxon>Apiospora</taxon>
    </lineage>
</organism>
<name>A0ABR1WWE8_9PEZI</name>
<dbReference type="EMBL" id="JAQQWL010000002">
    <property type="protein sequence ID" value="KAK8087505.1"/>
    <property type="molecule type" value="Genomic_DNA"/>
</dbReference>
<evidence type="ECO:0000256" key="9">
    <source>
        <dbReference type="SAM" id="MobiDB-lite"/>
    </source>
</evidence>
<keyword evidence="7 8" id="KW-0326">Glycosidase</keyword>
<accession>A0ABR1WWE8</accession>
<dbReference type="GeneID" id="92086951"/>
<dbReference type="PANTHER" id="PTHR12145">
    <property type="entry name" value="MANNAN ENDO-1,6-ALPHA-MANNOSIDASE DCW1"/>
    <property type="match status" value="1"/>
</dbReference>